<feature type="compositionally biased region" description="Basic and acidic residues" evidence="1">
    <location>
        <begin position="41"/>
        <end position="51"/>
    </location>
</feature>
<name>A0A2G8RCC5_9RHOB</name>
<feature type="region of interest" description="Disordered" evidence="1">
    <location>
        <begin position="41"/>
        <end position="65"/>
    </location>
</feature>
<dbReference type="Proteomes" id="UP000231259">
    <property type="component" value="Unassembled WGS sequence"/>
</dbReference>
<dbReference type="EMBL" id="AWWI01000121">
    <property type="protein sequence ID" value="PIL18748.1"/>
    <property type="molecule type" value="Genomic_DNA"/>
</dbReference>
<protein>
    <submittedName>
        <fullName evidence="2">Uncharacterized protein</fullName>
    </submittedName>
</protein>
<evidence type="ECO:0000313" key="2">
    <source>
        <dbReference type="EMBL" id="PIL18748.1"/>
    </source>
</evidence>
<accession>A0A2G8RCC5</accession>
<organism evidence="2 3">
    <name type="scientific">Puniceibacterium antarcticum</name>
    <dbReference type="NCBI Taxonomy" id="1206336"/>
    <lineage>
        <taxon>Bacteria</taxon>
        <taxon>Pseudomonadati</taxon>
        <taxon>Pseudomonadota</taxon>
        <taxon>Alphaproteobacteria</taxon>
        <taxon>Rhodobacterales</taxon>
        <taxon>Paracoccaceae</taxon>
        <taxon>Puniceibacterium</taxon>
    </lineage>
</organism>
<keyword evidence="3" id="KW-1185">Reference proteome</keyword>
<dbReference type="AlphaFoldDB" id="A0A2G8RCC5"/>
<gene>
    <name evidence="2" type="ORF">P775_19450</name>
</gene>
<sequence>MKGGAESTPHLSINIPAGGIKFLWDGPVCLWNAWQDVLSAETKKGAAEPRVAKKRRGRAAPREEV</sequence>
<evidence type="ECO:0000313" key="3">
    <source>
        <dbReference type="Proteomes" id="UP000231259"/>
    </source>
</evidence>
<reference evidence="2 3" key="1">
    <citation type="submission" date="2013-09" db="EMBL/GenBank/DDBJ databases">
        <title>Genome sequencing of Phaeobacter antarcticus sp. nov. SM1211.</title>
        <authorList>
            <person name="Zhang X.-Y."/>
            <person name="Liu C."/>
            <person name="Chen X.-L."/>
            <person name="Xie B.-B."/>
            <person name="Qin Q.-L."/>
            <person name="Rong J.-C."/>
            <person name="Zhang Y.-Z."/>
        </authorList>
    </citation>
    <scope>NUCLEOTIDE SEQUENCE [LARGE SCALE GENOMIC DNA]</scope>
    <source>
        <strain evidence="2 3">SM1211</strain>
    </source>
</reference>
<evidence type="ECO:0000256" key="1">
    <source>
        <dbReference type="SAM" id="MobiDB-lite"/>
    </source>
</evidence>
<comment type="caution">
    <text evidence="2">The sequence shown here is derived from an EMBL/GenBank/DDBJ whole genome shotgun (WGS) entry which is preliminary data.</text>
</comment>
<proteinExistence type="predicted"/>